<feature type="compositionally biased region" description="Low complexity" evidence="9">
    <location>
        <begin position="1388"/>
        <end position="1403"/>
    </location>
</feature>
<dbReference type="InterPro" id="IPR017455">
    <property type="entry name" value="Znf_FYVE-rel"/>
</dbReference>
<feature type="compositionally biased region" description="Basic and acidic residues" evidence="9">
    <location>
        <begin position="891"/>
        <end position="904"/>
    </location>
</feature>
<dbReference type="SMART" id="SM00233">
    <property type="entry name" value="PH"/>
    <property type="match status" value="1"/>
</dbReference>
<evidence type="ECO:0000256" key="1">
    <source>
        <dbReference type="ARBA" id="ARBA00004245"/>
    </source>
</evidence>
<dbReference type="SUPFAM" id="SSF57903">
    <property type="entry name" value="FYVE/PHD zinc finger"/>
    <property type="match status" value="1"/>
</dbReference>
<dbReference type="SMART" id="SM00064">
    <property type="entry name" value="FYVE"/>
    <property type="match status" value="1"/>
</dbReference>
<dbReference type="GO" id="GO:0005856">
    <property type="term" value="C:cytoskeleton"/>
    <property type="evidence" value="ECO:0007669"/>
    <property type="project" value="UniProtKB-SubCell"/>
</dbReference>
<dbReference type="Pfam" id="PF01363">
    <property type="entry name" value="FYVE"/>
    <property type="match status" value="1"/>
</dbReference>
<protein>
    <submittedName>
        <fullName evidence="13">Probable Don1-cytokinesis protein Don1</fullName>
    </submittedName>
</protein>
<evidence type="ECO:0000259" key="10">
    <source>
        <dbReference type="PROSITE" id="PS50003"/>
    </source>
</evidence>
<feature type="compositionally biased region" description="Basic and acidic residues" evidence="9">
    <location>
        <begin position="1128"/>
        <end position="1138"/>
    </location>
</feature>
<evidence type="ECO:0000256" key="9">
    <source>
        <dbReference type="SAM" id="MobiDB-lite"/>
    </source>
</evidence>
<feature type="compositionally biased region" description="Polar residues" evidence="9">
    <location>
        <begin position="10"/>
        <end position="24"/>
    </location>
</feature>
<feature type="compositionally biased region" description="Low complexity" evidence="9">
    <location>
        <begin position="1159"/>
        <end position="1185"/>
    </location>
</feature>
<feature type="region of interest" description="Disordered" evidence="9">
    <location>
        <begin position="1072"/>
        <end position="1232"/>
    </location>
</feature>
<feature type="compositionally biased region" description="Low complexity" evidence="9">
    <location>
        <begin position="75"/>
        <end position="85"/>
    </location>
</feature>
<feature type="region of interest" description="Disordered" evidence="9">
    <location>
        <begin position="1381"/>
        <end position="1422"/>
    </location>
</feature>
<accession>A0A2N8UMQ8</accession>
<evidence type="ECO:0000313" key="14">
    <source>
        <dbReference type="Proteomes" id="UP000239563"/>
    </source>
</evidence>
<organism evidence="13 14">
    <name type="scientific">Sporisorium reilianum f. sp. reilianum</name>
    <dbReference type="NCBI Taxonomy" id="72559"/>
    <lineage>
        <taxon>Eukaryota</taxon>
        <taxon>Fungi</taxon>
        <taxon>Dikarya</taxon>
        <taxon>Basidiomycota</taxon>
        <taxon>Ustilaginomycotina</taxon>
        <taxon>Ustilaginomycetes</taxon>
        <taxon>Ustilaginales</taxon>
        <taxon>Ustilaginaceae</taxon>
        <taxon>Sporisorium</taxon>
    </lineage>
</organism>
<dbReference type="GO" id="GO:0008270">
    <property type="term" value="F:zinc ion binding"/>
    <property type="evidence" value="ECO:0007669"/>
    <property type="project" value="UniProtKB-KW"/>
</dbReference>
<dbReference type="InterPro" id="IPR035899">
    <property type="entry name" value="DBL_dom_sf"/>
</dbReference>
<feature type="region of interest" description="Disordered" evidence="9">
    <location>
        <begin position="294"/>
        <end position="339"/>
    </location>
</feature>
<evidence type="ECO:0000256" key="6">
    <source>
        <dbReference type="ARBA" id="ARBA00022833"/>
    </source>
</evidence>
<dbReference type="SMART" id="SM00325">
    <property type="entry name" value="RhoGEF"/>
    <property type="match status" value="1"/>
</dbReference>
<dbReference type="InterPro" id="IPR011011">
    <property type="entry name" value="Znf_FYVE_PHD"/>
</dbReference>
<feature type="region of interest" description="Disordered" evidence="9">
    <location>
        <begin position="1"/>
        <end position="116"/>
    </location>
</feature>
<feature type="region of interest" description="Disordered" evidence="9">
    <location>
        <begin position="1314"/>
        <end position="1335"/>
    </location>
</feature>
<dbReference type="Proteomes" id="UP000239563">
    <property type="component" value="Chromosome XX"/>
</dbReference>
<feature type="domain" description="DH" evidence="11">
    <location>
        <begin position="367"/>
        <end position="605"/>
    </location>
</feature>
<gene>
    <name evidence="13" type="ORF">SRS1_10831</name>
</gene>
<dbReference type="PROSITE" id="PS50178">
    <property type="entry name" value="ZF_FYVE"/>
    <property type="match status" value="1"/>
</dbReference>
<dbReference type="Gene3D" id="1.20.900.10">
    <property type="entry name" value="Dbl homology (DH) domain"/>
    <property type="match status" value="1"/>
</dbReference>
<evidence type="ECO:0000256" key="3">
    <source>
        <dbReference type="ARBA" id="ARBA00022658"/>
    </source>
</evidence>
<dbReference type="PROSITE" id="PS50010">
    <property type="entry name" value="DH_2"/>
    <property type="match status" value="1"/>
</dbReference>
<dbReference type="PANTHER" id="PTHR12673">
    <property type="entry name" value="FACIOGENITAL DYSPLASIA PROTEIN"/>
    <property type="match status" value="1"/>
</dbReference>
<keyword evidence="2" id="KW-0963">Cytoplasm</keyword>
<feature type="compositionally biased region" description="Polar residues" evidence="9">
    <location>
        <begin position="90"/>
        <end position="102"/>
    </location>
</feature>
<feature type="compositionally biased region" description="Low complexity" evidence="9">
    <location>
        <begin position="103"/>
        <end position="116"/>
    </location>
</feature>
<dbReference type="Pfam" id="PF00621">
    <property type="entry name" value="RhoGEF"/>
    <property type="match status" value="1"/>
</dbReference>
<evidence type="ECO:0000313" key="13">
    <source>
        <dbReference type="EMBL" id="SJX66184.1"/>
    </source>
</evidence>
<sequence length="1422" mass="150013">MASIPRRDSSISFPTLPASPTKSPFQAPLPTFFTSHYADSDEHESMPPPRATHAKPFPTSTTQAAQLQQRHSIVSDDSSAASSADYFGTNPPTSRPISATTLASSRPSSIASNASSGSHVQGQLISCADLLSPGLASALGLLPSQATSIAFPSSSRTNAGQILSDSSASSSSSSSSSHAAARQPSRRVRAQSAHSGALSHRRPSLPSAPSINHRISVASVSSFESLPEDEIVQGFLAPGILPPKSSRASSYDRITRSATTSYSHIHHDASSAENADRSASSISLASAVSIASGSESSSTADHHPALQDSASALSSSTGSFAHGAGPSATSSTSTSTITASSSRPSYFLRRAATAPAPAADVSLLMAHRQRTARELLDTERSFVASLTLIDQEYYQPLLTSLGKGKAAASTNTPPPILSRKSVADIFSNFFDILQLSRELLSQLEERLQMDPSPVLGQGSAASQLHAAPLPEMKWDPAVDCIGDILATLAPFLKMYSLFVKNFSSALQRIESEQKTNEAFAKFLKHTDQKRAAKERITTTSGSVRHAFGYGLGFQAHLLTIVQRIPRYKLLVDDLVKSTPETHPDCVDLRRASHMIEQVASYINENVRQHEMVLTMLGLQKSLQGLTEPLVAPGRALIKRGTLMKTCRRNIQPREFFLFTDCLIYASPISGGIEAASAAWTMLAQRGGLYGGSTLEPSQSPTIVSPLSGPASPIESVLTPPSMSAPSGARARLASVPEPYTPLAGAIFSLAGHQLQFRDKFWLRDCTVVSVEDNTNQGLRHCFEIRTPDKSFAVYAESQTSKEAWVNCIRDARADHMSARRTLKAEEDSIEAKRERRRSLYKVDPSKVANKRLSTQSLGAYLAATHLIGQGQDKTAVPPAEQPVESSASRSVSREREPAPRRSRVDSLPNLLMRPPSFPSFATNGTNLSLAHLLASNASPATSAPLRVLEDYNAPVWVPDNRADKCCNCQEAFGMWRRKHHCRLCGQVVCWTCSQRSFLIPSYQDGEQDRPARACDRCYDSVFPPEIADEADPAAAATAEAVVAAPDSAEMSSVPSSSTDDSVAQALGAYQIGVSDGDTDADGSRHGSPFTPPVAHDSPAAKVDAELSANTAGSPADAVAGRSALAKKSGSDARPKSLRFDALPPPELEVGGTRAHQDGAVSPTTPSSPTEASASPAQPSTQAVQPASPPQVERRGSASARTSPMRLSQAPVLPARSKSLAGPLASGSPRVMSTEARLNRASALEAHHLFTSHYRNPQIQAATSGSGTFRLVTPRLTTPEAELPPGVVGKRSGFSPSIMDAGYFGGATGAIQEDAEDENASQGGVPAVASAGASPVKTSEPFKPWMLHAMSPAGGAHLRPARKRPLSAAARLSSFYGPLLAGSSGGGASSSTTSSSSNNAGAPSQVNASAASALTKDERVTKG</sequence>
<dbReference type="InterPro" id="IPR051092">
    <property type="entry name" value="FYVE_RhoGEF_PH"/>
</dbReference>
<dbReference type="Gene3D" id="2.30.29.30">
    <property type="entry name" value="Pleckstrin-homology domain (PH domain)/Phosphotyrosine-binding domain (PTB)"/>
    <property type="match status" value="1"/>
</dbReference>
<dbReference type="InterPro" id="IPR000219">
    <property type="entry name" value="DH_dom"/>
</dbReference>
<feature type="compositionally biased region" description="Low complexity" evidence="9">
    <location>
        <begin position="164"/>
        <end position="181"/>
    </location>
</feature>
<evidence type="ECO:0000256" key="4">
    <source>
        <dbReference type="ARBA" id="ARBA00022723"/>
    </source>
</evidence>
<dbReference type="Pfam" id="PF00169">
    <property type="entry name" value="PH"/>
    <property type="match status" value="1"/>
</dbReference>
<proteinExistence type="predicted"/>
<evidence type="ECO:0000256" key="7">
    <source>
        <dbReference type="ARBA" id="ARBA00023212"/>
    </source>
</evidence>
<feature type="compositionally biased region" description="Low complexity" evidence="9">
    <location>
        <begin position="309"/>
        <end position="339"/>
    </location>
</feature>
<feature type="domain" description="FYVE-type" evidence="12">
    <location>
        <begin position="959"/>
        <end position="1022"/>
    </location>
</feature>
<keyword evidence="6" id="KW-0862">Zinc</keyword>
<reference evidence="13 14" key="1">
    <citation type="submission" date="2017-02" db="EMBL/GenBank/DDBJ databases">
        <authorList>
            <person name="Peterson S.W."/>
        </authorList>
    </citation>
    <scope>NUCLEOTIDE SEQUENCE [LARGE SCALE GENOMIC DNA]</scope>
    <source>
        <strain evidence="13 14">SRS1_H2-8</strain>
    </source>
</reference>
<evidence type="ECO:0000256" key="5">
    <source>
        <dbReference type="ARBA" id="ARBA00022771"/>
    </source>
</evidence>
<name>A0A2N8UMQ8_9BASI</name>
<evidence type="ECO:0000256" key="2">
    <source>
        <dbReference type="ARBA" id="ARBA00022490"/>
    </source>
</evidence>
<dbReference type="SUPFAM" id="SSF48065">
    <property type="entry name" value="DBL homology domain (DH-domain)"/>
    <property type="match status" value="1"/>
</dbReference>
<keyword evidence="4" id="KW-0479">Metal-binding</keyword>
<dbReference type="PANTHER" id="PTHR12673:SF270">
    <property type="entry name" value="FYVE-TYPE DOMAIN-CONTAINING PROTEIN"/>
    <property type="match status" value="1"/>
</dbReference>
<dbReference type="GO" id="GO:0005085">
    <property type="term" value="F:guanyl-nucleotide exchange factor activity"/>
    <property type="evidence" value="ECO:0007669"/>
    <property type="project" value="UniProtKB-KW"/>
</dbReference>
<dbReference type="Gene3D" id="3.30.40.10">
    <property type="entry name" value="Zinc/RING finger domain, C3HC4 (zinc finger)"/>
    <property type="match status" value="1"/>
</dbReference>
<dbReference type="InterPro" id="IPR001849">
    <property type="entry name" value="PH_domain"/>
</dbReference>
<feature type="region of interest" description="Disordered" evidence="9">
    <location>
        <begin position="156"/>
        <end position="210"/>
    </location>
</feature>
<evidence type="ECO:0000256" key="8">
    <source>
        <dbReference type="PROSITE-ProRule" id="PRU00091"/>
    </source>
</evidence>
<dbReference type="InterPro" id="IPR011993">
    <property type="entry name" value="PH-like_dom_sf"/>
</dbReference>
<feature type="compositionally biased region" description="Polar residues" evidence="9">
    <location>
        <begin position="58"/>
        <end position="72"/>
    </location>
</feature>
<dbReference type="EMBL" id="LT795073">
    <property type="protein sequence ID" value="SJX66184.1"/>
    <property type="molecule type" value="Genomic_DNA"/>
</dbReference>
<dbReference type="SUPFAM" id="SSF50729">
    <property type="entry name" value="PH domain-like"/>
    <property type="match status" value="1"/>
</dbReference>
<feature type="region of interest" description="Disordered" evidence="9">
    <location>
        <begin position="871"/>
        <end position="907"/>
    </location>
</feature>
<feature type="domain" description="PH" evidence="10">
    <location>
        <begin position="635"/>
        <end position="813"/>
    </location>
</feature>
<evidence type="ECO:0000259" key="12">
    <source>
        <dbReference type="PROSITE" id="PS50178"/>
    </source>
</evidence>
<dbReference type="InterPro" id="IPR013083">
    <property type="entry name" value="Znf_RING/FYVE/PHD"/>
</dbReference>
<keyword evidence="7" id="KW-0206">Cytoskeleton</keyword>
<dbReference type="CDD" id="cd00160">
    <property type="entry name" value="RhoGEF"/>
    <property type="match status" value="1"/>
</dbReference>
<dbReference type="GO" id="GO:0005737">
    <property type="term" value="C:cytoplasm"/>
    <property type="evidence" value="ECO:0007669"/>
    <property type="project" value="TreeGrafter"/>
</dbReference>
<dbReference type="PROSITE" id="PS50003">
    <property type="entry name" value="PH_DOMAIN"/>
    <property type="match status" value="1"/>
</dbReference>
<feature type="compositionally biased region" description="Low complexity" evidence="9">
    <location>
        <begin position="1319"/>
        <end position="1335"/>
    </location>
</feature>
<dbReference type="InterPro" id="IPR000306">
    <property type="entry name" value="Znf_FYVE"/>
</dbReference>
<evidence type="ECO:0000259" key="11">
    <source>
        <dbReference type="PROSITE" id="PS50010"/>
    </source>
</evidence>
<keyword evidence="5 8" id="KW-0863">Zinc-finger</keyword>
<keyword evidence="3" id="KW-0344">Guanine-nucleotide releasing factor</keyword>
<comment type="subcellular location">
    <subcellularLocation>
        <location evidence="1">Cytoplasm</location>
        <location evidence="1">Cytoskeleton</location>
    </subcellularLocation>
</comment>